<feature type="chain" id="PRO_5021353785" description="Secreted protein" evidence="1">
    <location>
        <begin position="26"/>
        <end position="115"/>
    </location>
</feature>
<comment type="caution">
    <text evidence="2">The sequence shown here is derived from an EMBL/GenBank/DDBJ whole genome shotgun (WGS) entry which is preliminary data.</text>
</comment>
<gene>
    <name evidence="2" type="ORF">EYF80_028295</name>
</gene>
<sequence length="115" mass="12622">MWGSGFSRHATYLLLLLVEVVDDDADEQVEGEEGAEDDEDDKVQVHVQVHFVFGLVLHLDQGGQRCHVGPFGDTAPSSAEWNSEPRALSLARFRQSVLLLTTSMGKISSVVVLTQ</sequence>
<keyword evidence="3" id="KW-1185">Reference proteome</keyword>
<reference evidence="2 3" key="1">
    <citation type="submission" date="2019-03" db="EMBL/GenBank/DDBJ databases">
        <title>First draft genome of Liparis tanakae, snailfish: a comprehensive survey of snailfish specific genes.</title>
        <authorList>
            <person name="Kim W."/>
            <person name="Song I."/>
            <person name="Jeong J.-H."/>
            <person name="Kim D."/>
            <person name="Kim S."/>
            <person name="Ryu S."/>
            <person name="Song J.Y."/>
            <person name="Lee S.K."/>
        </authorList>
    </citation>
    <scope>NUCLEOTIDE SEQUENCE [LARGE SCALE GENOMIC DNA]</scope>
    <source>
        <tissue evidence="2">Muscle</tissue>
    </source>
</reference>
<dbReference type="Proteomes" id="UP000314294">
    <property type="component" value="Unassembled WGS sequence"/>
</dbReference>
<feature type="signal peptide" evidence="1">
    <location>
        <begin position="1"/>
        <end position="25"/>
    </location>
</feature>
<proteinExistence type="predicted"/>
<evidence type="ECO:0008006" key="4">
    <source>
        <dbReference type="Google" id="ProtNLM"/>
    </source>
</evidence>
<organism evidence="2 3">
    <name type="scientific">Liparis tanakae</name>
    <name type="common">Tanaka's snailfish</name>
    <dbReference type="NCBI Taxonomy" id="230148"/>
    <lineage>
        <taxon>Eukaryota</taxon>
        <taxon>Metazoa</taxon>
        <taxon>Chordata</taxon>
        <taxon>Craniata</taxon>
        <taxon>Vertebrata</taxon>
        <taxon>Euteleostomi</taxon>
        <taxon>Actinopterygii</taxon>
        <taxon>Neopterygii</taxon>
        <taxon>Teleostei</taxon>
        <taxon>Neoteleostei</taxon>
        <taxon>Acanthomorphata</taxon>
        <taxon>Eupercaria</taxon>
        <taxon>Perciformes</taxon>
        <taxon>Cottioidei</taxon>
        <taxon>Cottales</taxon>
        <taxon>Liparidae</taxon>
        <taxon>Liparis</taxon>
    </lineage>
</organism>
<dbReference type="EMBL" id="SRLO01000314">
    <property type="protein sequence ID" value="TNN61550.1"/>
    <property type="molecule type" value="Genomic_DNA"/>
</dbReference>
<evidence type="ECO:0000256" key="1">
    <source>
        <dbReference type="SAM" id="SignalP"/>
    </source>
</evidence>
<evidence type="ECO:0000313" key="3">
    <source>
        <dbReference type="Proteomes" id="UP000314294"/>
    </source>
</evidence>
<accession>A0A4Z2H7S5</accession>
<dbReference type="AlphaFoldDB" id="A0A4Z2H7S5"/>
<evidence type="ECO:0000313" key="2">
    <source>
        <dbReference type="EMBL" id="TNN61550.1"/>
    </source>
</evidence>
<name>A0A4Z2H7S5_9TELE</name>
<keyword evidence="1" id="KW-0732">Signal</keyword>
<protein>
    <recommendedName>
        <fullName evidence="4">Secreted protein</fullName>
    </recommendedName>
</protein>